<dbReference type="PROSITE" id="PS00107">
    <property type="entry name" value="PROTEIN_KINASE_ATP"/>
    <property type="match status" value="1"/>
</dbReference>
<gene>
    <name evidence="3" type="ORF">DM02DRAFT_709743</name>
</gene>
<proteinExistence type="predicted"/>
<dbReference type="SUPFAM" id="SSF56112">
    <property type="entry name" value="Protein kinase-like (PK-like)"/>
    <property type="match status" value="1"/>
</dbReference>
<feature type="binding site" evidence="1">
    <location>
        <position position="147"/>
    </location>
    <ligand>
        <name>ATP</name>
        <dbReference type="ChEBI" id="CHEBI:30616"/>
    </ligand>
</feature>
<dbReference type="AlphaFoldDB" id="A0A2V1DPW1"/>
<sequence length="150" mass="17222">SFEIHGDTEEIFLYDRSSSWTTQTFGENAVPFERDRKKANNYFGFGGVGCNLFQFQIYWHERPSNFQEQIASREDHPRFTRTVDDEILTALPSKRTTRIHTPVVHTPGVQGPAKTIRYYTKEKLGKGSFGEVWKAVDADSGELFALKLVE</sequence>
<dbReference type="EMBL" id="KZ805380">
    <property type="protein sequence ID" value="PVI00059.1"/>
    <property type="molecule type" value="Genomic_DNA"/>
</dbReference>
<dbReference type="PROSITE" id="PS50011">
    <property type="entry name" value="PROTEIN_KINASE_DOM"/>
    <property type="match status" value="1"/>
</dbReference>
<dbReference type="Gene3D" id="1.10.510.10">
    <property type="entry name" value="Transferase(Phosphotransferase) domain 1"/>
    <property type="match status" value="1"/>
</dbReference>
<name>A0A2V1DPW1_9PLEO</name>
<feature type="non-terminal residue" evidence="3">
    <location>
        <position position="1"/>
    </location>
</feature>
<dbReference type="Proteomes" id="UP000244855">
    <property type="component" value="Unassembled WGS sequence"/>
</dbReference>
<dbReference type="InterPro" id="IPR011009">
    <property type="entry name" value="Kinase-like_dom_sf"/>
</dbReference>
<dbReference type="InterPro" id="IPR017441">
    <property type="entry name" value="Protein_kinase_ATP_BS"/>
</dbReference>
<evidence type="ECO:0000259" key="2">
    <source>
        <dbReference type="PROSITE" id="PS50011"/>
    </source>
</evidence>
<accession>A0A2V1DPW1</accession>
<protein>
    <recommendedName>
        <fullName evidence="2">Protein kinase domain-containing protein</fullName>
    </recommendedName>
</protein>
<evidence type="ECO:0000256" key="1">
    <source>
        <dbReference type="PROSITE-ProRule" id="PRU10141"/>
    </source>
</evidence>
<evidence type="ECO:0000313" key="3">
    <source>
        <dbReference type="EMBL" id="PVI00059.1"/>
    </source>
</evidence>
<keyword evidence="4" id="KW-1185">Reference proteome</keyword>
<dbReference type="InterPro" id="IPR000719">
    <property type="entry name" value="Prot_kinase_dom"/>
</dbReference>
<evidence type="ECO:0000313" key="4">
    <source>
        <dbReference type="Proteomes" id="UP000244855"/>
    </source>
</evidence>
<dbReference type="GO" id="GO:0004672">
    <property type="term" value="F:protein kinase activity"/>
    <property type="evidence" value="ECO:0007669"/>
    <property type="project" value="InterPro"/>
</dbReference>
<organism evidence="3 4">
    <name type="scientific">Periconia macrospinosa</name>
    <dbReference type="NCBI Taxonomy" id="97972"/>
    <lineage>
        <taxon>Eukaryota</taxon>
        <taxon>Fungi</taxon>
        <taxon>Dikarya</taxon>
        <taxon>Ascomycota</taxon>
        <taxon>Pezizomycotina</taxon>
        <taxon>Dothideomycetes</taxon>
        <taxon>Pleosporomycetidae</taxon>
        <taxon>Pleosporales</taxon>
        <taxon>Massarineae</taxon>
        <taxon>Periconiaceae</taxon>
        <taxon>Periconia</taxon>
    </lineage>
</organism>
<keyword evidence="1" id="KW-0547">Nucleotide-binding</keyword>
<dbReference type="OrthoDB" id="4062651at2759"/>
<keyword evidence="1" id="KW-0067">ATP-binding</keyword>
<dbReference type="STRING" id="97972.A0A2V1DPW1"/>
<dbReference type="GO" id="GO:0005524">
    <property type="term" value="F:ATP binding"/>
    <property type="evidence" value="ECO:0007669"/>
    <property type="project" value="UniProtKB-UniRule"/>
</dbReference>
<feature type="domain" description="Protein kinase" evidence="2">
    <location>
        <begin position="118"/>
        <end position="150"/>
    </location>
</feature>
<reference evidence="3 4" key="1">
    <citation type="journal article" date="2018" name="Sci. Rep.">
        <title>Comparative genomics provides insights into the lifestyle and reveals functional heterogeneity of dark septate endophytic fungi.</title>
        <authorList>
            <person name="Knapp D.G."/>
            <person name="Nemeth J.B."/>
            <person name="Barry K."/>
            <person name="Hainaut M."/>
            <person name="Henrissat B."/>
            <person name="Johnson J."/>
            <person name="Kuo A."/>
            <person name="Lim J.H.P."/>
            <person name="Lipzen A."/>
            <person name="Nolan M."/>
            <person name="Ohm R.A."/>
            <person name="Tamas L."/>
            <person name="Grigoriev I.V."/>
            <person name="Spatafora J.W."/>
            <person name="Nagy L.G."/>
            <person name="Kovacs G.M."/>
        </authorList>
    </citation>
    <scope>NUCLEOTIDE SEQUENCE [LARGE SCALE GENOMIC DNA]</scope>
    <source>
        <strain evidence="3 4">DSE2036</strain>
    </source>
</reference>